<feature type="compositionally biased region" description="Polar residues" evidence="5">
    <location>
        <begin position="531"/>
        <end position="541"/>
    </location>
</feature>
<dbReference type="GO" id="GO:0016020">
    <property type="term" value="C:membrane"/>
    <property type="evidence" value="ECO:0007669"/>
    <property type="project" value="UniProtKB-SubCell"/>
</dbReference>
<dbReference type="InterPro" id="IPR018820">
    <property type="entry name" value="BRE4-related_DUF2421"/>
</dbReference>
<evidence type="ECO:0000313" key="11">
    <source>
        <dbReference type="Proteomes" id="UP000636479"/>
    </source>
</evidence>
<keyword evidence="3 6" id="KW-1133">Transmembrane helix</keyword>
<evidence type="ECO:0000259" key="8">
    <source>
        <dbReference type="Pfam" id="PF10337"/>
    </source>
</evidence>
<evidence type="ECO:0000259" key="9">
    <source>
        <dbReference type="Pfam" id="PF13515"/>
    </source>
</evidence>
<sequence>MLPLWITRPLKSWRAWKVLLRSWIAVFAAFVILLPNASLRTLGTASFFSLITSLFLPPYFPVQLTLFLLSTLMMGLTFGWGLGVAAMRAANAVRDQAHIQAVGAQIHASIQSNPVFQANPALATTTAIFNGWFLEVRASVIYGVFLAIGAFIFGAIRAYAPKLLFMSIFGTIAIDIFCSVGPLFPTKRYTILNSTAISISSYMAIALVTTLLVFPETMSHLVMDQFSEQLTRVKQLLDTQDGVLTGEKNDNAKHVEEFKALRTVIVSTQQQIGATSGFLSLEFSWGQWSGDDVRSLEDPMVALIIRSGTLLNFDRLAGLAAPTPSSSLQSISASTVSPDAHWHETSLLHGIHIKQTALEAEYGVLLQDVLPLLEEATRELRGVVGDAITALSGVIDNVNRTRWQRGGSKDAEAALDAAGSRLDKAIRAFHETGRLGIIAPFLPLLDKYMRQQSSNTAAGYQIPLRSLYIAYVFAASLLGVAESVQILVGNVQSLCNKRARRRLWAPTQLRSLWQVVVARGDEGDGAFGEDTSPQRAGNDSDITPEEKVYRRDPDSRPPTNALQKVMHILHHAYLWTHTAEAIFIFKYVIVSLGLWLPSVIRSSARFYYDEKGIWALIMAQTTLNIYAADQIFNYVTRLVGTFVGLLIGLVAWYAGDGHGIGNYYGAAAAYGVCVFPLVFFRVFGPEKYLAGTVMCCATFALIVGYSWIDGHAVQFATPGIGWTVAWKRWALVVVGSAASSIVMMFPPVSGRKAVRTRNAGSIASLASLYSFVVSAWISLNRTEGEDCKTVQPVKQAWVASFRKRLLAVAVELQTVRELTGLARWEGSIRGKWPAEQYEKLVNVQLDMLTILAQLGVSLTQLDPEWQQDFLHSSKVLNPNFIADVMALFSLISQSLRTKDPMHQVLPTSLLDRLFYHDSHHANVLSPNLDSAKLSVLGAVERVKSVGYIHYASSVVSVYQLIRCVDELHALTRELCGEVPLAGFQSWREQYEAHHTQA</sequence>
<feature type="compositionally biased region" description="Basic and acidic residues" evidence="5">
    <location>
        <begin position="544"/>
        <end position="555"/>
    </location>
</feature>
<evidence type="ECO:0000256" key="5">
    <source>
        <dbReference type="SAM" id="MobiDB-lite"/>
    </source>
</evidence>
<feature type="transmembrane region" description="Helical" evidence="6">
    <location>
        <begin position="15"/>
        <end position="34"/>
    </location>
</feature>
<protein>
    <recommendedName>
        <fullName evidence="12">ER transporter 6TM N-terminal domain-containing protein</fullName>
    </recommendedName>
</protein>
<evidence type="ECO:0000313" key="10">
    <source>
        <dbReference type="EMBL" id="KAF7303825.1"/>
    </source>
</evidence>
<accession>A0A8H6SRQ8</accession>
<dbReference type="InterPro" id="IPR049453">
    <property type="entry name" value="Memb_transporter_dom"/>
</dbReference>
<dbReference type="EMBL" id="JACAZF010000005">
    <property type="protein sequence ID" value="KAF7303825.1"/>
    <property type="molecule type" value="Genomic_DNA"/>
</dbReference>
<feature type="transmembrane region" description="Helical" evidence="6">
    <location>
        <begin position="165"/>
        <end position="184"/>
    </location>
</feature>
<feature type="transmembrane region" description="Helical" evidence="6">
    <location>
        <begin position="468"/>
        <end position="491"/>
    </location>
</feature>
<feature type="transmembrane region" description="Helical" evidence="6">
    <location>
        <begin position="728"/>
        <end position="748"/>
    </location>
</feature>
<proteinExistence type="predicted"/>
<dbReference type="Pfam" id="PF10337">
    <property type="entry name" value="ArAE_2_N"/>
    <property type="match status" value="1"/>
</dbReference>
<dbReference type="Pfam" id="PF10334">
    <property type="entry name" value="BRE4"/>
    <property type="match status" value="1"/>
</dbReference>
<evidence type="ECO:0000256" key="2">
    <source>
        <dbReference type="ARBA" id="ARBA00022692"/>
    </source>
</evidence>
<evidence type="ECO:0000256" key="6">
    <source>
        <dbReference type="SAM" id="Phobius"/>
    </source>
</evidence>
<reference evidence="10" key="1">
    <citation type="submission" date="2020-05" db="EMBL/GenBank/DDBJ databases">
        <title>Mycena genomes resolve the evolution of fungal bioluminescence.</title>
        <authorList>
            <person name="Tsai I.J."/>
        </authorList>
    </citation>
    <scope>NUCLEOTIDE SEQUENCE</scope>
    <source>
        <strain evidence="10">171206Taipei</strain>
    </source>
</reference>
<dbReference type="PANTHER" id="PTHR37994:SF3">
    <property type="entry name" value="ER TRANSPORTER 6TM N-TERMINAL DOMAIN-CONTAINING PROTEIN"/>
    <property type="match status" value="1"/>
</dbReference>
<name>A0A8H6SRQ8_9AGAR</name>
<feature type="domain" description="DUF2421" evidence="7">
    <location>
        <begin position="747"/>
        <end position="977"/>
    </location>
</feature>
<evidence type="ECO:0000256" key="3">
    <source>
        <dbReference type="ARBA" id="ARBA00022989"/>
    </source>
</evidence>
<dbReference type="RefSeq" id="XP_037220797.1">
    <property type="nucleotide sequence ID" value="XM_037362876.1"/>
</dbReference>
<gene>
    <name evidence="10" type="ORF">MIND_00612300</name>
</gene>
<feature type="domain" description="Integral membrane bound transporter" evidence="9">
    <location>
        <begin position="607"/>
        <end position="739"/>
    </location>
</feature>
<feature type="transmembrane region" description="Helical" evidence="6">
    <location>
        <begin position="66"/>
        <end position="86"/>
    </location>
</feature>
<feature type="transmembrane region" description="Helical" evidence="6">
    <location>
        <begin position="581"/>
        <end position="600"/>
    </location>
</feature>
<organism evidence="10 11">
    <name type="scientific">Mycena indigotica</name>
    <dbReference type="NCBI Taxonomy" id="2126181"/>
    <lineage>
        <taxon>Eukaryota</taxon>
        <taxon>Fungi</taxon>
        <taxon>Dikarya</taxon>
        <taxon>Basidiomycota</taxon>
        <taxon>Agaricomycotina</taxon>
        <taxon>Agaricomycetes</taxon>
        <taxon>Agaricomycetidae</taxon>
        <taxon>Agaricales</taxon>
        <taxon>Marasmiineae</taxon>
        <taxon>Mycenaceae</taxon>
        <taxon>Mycena</taxon>
    </lineage>
</organism>
<dbReference type="OrthoDB" id="2274698at2759"/>
<feature type="transmembrane region" description="Helical" evidence="6">
    <location>
        <begin position="140"/>
        <end position="159"/>
    </location>
</feature>
<comment type="subcellular location">
    <subcellularLocation>
        <location evidence="1">Membrane</location>
        <topology evidence="1">Multi-pass membrane protein</topology>
    </subcellularLocation>
</comment>
<evidence type="ECO:0000256" key="1">
    <source>
        <dbReference type="ARBA" id="ARBA00004141"/>
    </source>
</evidence>
<dbReference type="AlphaFoldDB" id="A0A8H6SRQ8"/>
<feature type="transmembrane region" description="Helical" evidence="6">
    <location>
        <begin position="191"/>
        <end position="214"/>
    </location>
</feature>
<comment type="caution">
    <text evidence="10">The sequence shown here is derived from an EMBL/GenBank/DDBJ whole genome shotgun (WGS) entry which is preliminary data.</text>
</comment>
<dbReference type="InterPro" id="IPR018823">
    <property type="entry name" value="ArAE_2_N"/>
</dbReference>
<evidence type="ECO:0000259" key="7">
    <source>
        <dbReference type="Pfam" id="PF10334"/>
    </source>
</evidence>
<dbReference type="PANTHER" id="PTHR37994">
    <property type="entry name" value="ARAE_2_N DOMAIN-CONTAINING PROTEIN-RELATED"/>
    <property type="match status" value="1"/>
</dbReference>
<dbReference type="GeneID" id="59345392"/>
<keyword evidence="4 6" id="KW-0472">Membrane</keyword>
<evidence type="ECO:0008006" key="12">
    <source>
        <dbReference type="Google" id="ProtNLM"/>
    </source>
</evidence>
<dbReference type="Pfam" id="PF13515">
    <property type="entry name" value="FUSC_2"/>
    <property type="match status" value="1"/>
</dbReference>
<dbReference type="Proteomes" id="UP000636479">
    <property type="component" value="Unassembled WGS sequence"/>
</dbReference>
<evidence type="ECO:0000256" key="4">
    <source>
        <dbReference type="ARBA" id="ARBA00023136"/>
    </source>
</evidence>
<feature type="transmembrane region" description="Helical" evidence="6">
    <location>
        <begin position="688"/>
        <end position="708"/>
    </location>
</feature>
<feature type="transmembrane region" description="Helical" evidence="6">
    <location>
        <begin position="612"/>
        <end position="628"/>
    </location>
</feature>
<feature type="transmembrane region" description="Helical" evidence="6">
    <location>
        <begin position="661"/>
        <end position="683"/>
    </location>
</feature>
<feature type="domain" description="Putative ER transporter 6TM N-terminal" evidence="8">
    <location>
        <begin position="2"/>
        <end position="319"/>
    </location>
</feature>
<keyword evidence="2 6" id="KW-0812">Transmembrane</keyword>
<feature type="region of interest" description="Disordered" evidence="5">
    <location>
        <begin position="525"/>
        <end position="558"/>
    </location>
</feature>
<feature type="transmembrane region" description="Helical" evidence="6">
    <location>
        <begin position="635"/>
        <end position="655"/>
    </location>
</feature>
<feature type="transmembrane region" description="Helical" evidence="6">
    <location>
        <begin position="760"/>
        <end position="779"/>
    </location>
</feature>
<keyword evidence="11" id="KW-1185">Reference proteome</keyword>